<dbReference type="Proteomes" id="UP000467322">
    <property type="component" value="Unassembled WGS sequence"/>
</dbReference>
<reference evidence="2 3" key="1">
    <citation type="submission" date="2019-12" db="EMBL/GenBank/DDBJ databases">
        <title>Maritimibacter sp. nov. sp. isolated from sea sand.</title>
        <authorList>
            <person name="Kim J."/>
            <person name="Jeong S.E."/>
            <person name="Jung H.S."/>
            <person name="Jeon C.O."/>
        </authorList>
    </citation>
    <scope>NUCLEOTIDE SEQUENCE [LARGE SCALE GENOMIC DNA]</scope>
    <source>
        <strain evidence="2 3">DP07</strain>
    </source>
</reference>
<dbReference type="GO" id="GO:0030313">
    <property type="term" value="C:cell envelope"/>
    <property type="evidence" value="ECO:0007669"/>
    <property type="project" value="UniProtKB-SubCell"/>
</dbReference>
<dbReference type="RefSeq" id="WP_161351845.1">
    <property type="nucleotide sequence ID" value="NZ_WTUX01000013.1"/>
</dbReference>
<dbReference type="InterPro" id="IPR038404">
    <property type="entry name" value="TRAP_DctP_sf"/>
</dbReference>
<proteinExistence type="predicted"/>
<evidence type="ECO:0000313" key="3">
    <source>
        <dbReference type="Proteomes" id="UP000467322"/>
    </source>
</evidence>
<dbReference type="AlphaFoldDB" id="A0A845M080"/>
<organism evidence="2 3">
    <name type="scientific">Maritimibacter harenae</name>
    <dbReference type="NCBI Taxonomy" id="2606218"/>
    <lineage>
        <taxon>Bacteria</taxon>
        <taxon>Pseudomonadati</taxon>
        <taxon>Pseudomonadota</taxon>
        <taxon>Alphaproteobacteria</taxon>
        <taxon>Rhodobacterales</taxon>
        <taxon>Roseobacteraceae</taxon>
        <taxon>Maritimibacter</taxon>
    </lineage>
</organism>
<accession>A0A845M080</accession>
<name>A0A845M080_9RHOB</name>
<sequence>MPAEGHPLVSAYTLGKTKSKPPSLAVIKGGNPMKFLKAGVATTCLISSQAVAADLPYSLPFNDESQFTKIGKEWAAEVAEATDGALTLEPVTNAALVSIPETLDALESGVVPAAMGVASSMAGMIPAFGYLELNLSVPIDNPPTEEAIGAVFPVNRHARLTPVLG</sequence>
<comment type="caution">
    <text evidence="2">The sequence shown here is derived from an EMBL/GenBank/DDBJ whole genome shotgun (WGS) entry which is preliminary data.</text>
</comment>
<comment type="subcellular location">
    <subcellularLocation>
        <location evidence="1">Cell envelope</location>
    </subcellularLocation>
</comment>
<protein>
    <recommendedName>
        <fullName evidence="4">Extracellular solute-binding protein, family 7</fullName>
    </recommendedName>
</protein>
<dbReference type="EMBL" id="WTUX01000013">
    <property type="protein sequence ID" value="MZR13710.1"/>
    <property type="molecule type" value="Genomic_DNA"/>
</dbReference>
<dbReference type="Gene3D" id="3.40.190.170">
    <property type="entry name" value="Bacterial extracellular solute-binding protein, family 7"/>
    <property type="match status" value="1"/>
</dbReference>
<gene>
    <name evidence="2" type="ORF">GQE99_11855</name>
</gene>
<keyword evidence="3" id="KW-1185">Reference proteome</keyword>
<evidence type="ECO:0000313" key="2">
    <source>
        <dbReference type="EMBL" id="MZR13710.1"/>
    </source>
</evidence>
<evidence type="ECO:0008006" key="4">
    <source>
        <dbReference type="Google" id="ProtNLM"/>
    </source>
</evidence>
<evidence type="ECO:0000256" key="1">
    <source>
        <dbReference type="ARBA" id="ARBA00004196"/>
    </source>
</evidence>